<dbReference type="EMBL" id="JBEPEK010000133">
    <property type="protein sequence ID" value="MER7181712.1"/>
    <property type="molecule type" value="Genomic_DNA"/>
</dbReference>
<accession>A0ABV1WY63</accession>
<protein>
    <submittedName>
        <fullName evidence="2">Uncharacterized protein</fullName>
    </submittedName>
</protein>
<keyword evidence="1" id="KW-0472">Membrane</keyword>
<keyword evidence="1" id="KW-0812">Transmembrane</keyword>
<proteinExistence type="predicted"/>
<reference evidence="2 3" key="1">
    <citation type="submission" date="2024-06" db="EMBL/GenBank/DDBJ databases">
        <title>The Natural Products Discovery Center: Release of the First 8490 Sequenced Strains for Exploring Actinobacteria Biosynthetic Diversity.</title>
        <authorList>
            <person name="Kalkreuter E."/>
            <person name="Kautsar S.A."/>
            <person name="Yang D."/>
            <person name="Bader C.D."/>
            <person name="Teijaro C.N."/>
            <person name="Fluegel L."/>
            <person name="Davis C.M."/>
            <person name="Simpson J.R."/>
            <person name="Lauterbach L."/>
            <person name="Steele A.D."/>
            <person name="Gui C."/>
            <person name="Meng S."/>
            <person name="Li G."/>
            <person name="Viehrig K."/>
            <person name="Ye F."/>
            <person name="Su P."/>
            <person name="Kiefer A.F."/>
            <person name="Nichols A."/>
            <person name="Cepeda A.J."/>
            <person name="Yan W."/>
            <person name="Fan B."/>
            <person name="Jiang Y."/>
            <person name="Adhikari A."/>
            <person name="Zheng C.-J."/>
            <person name="Schuster L."/>
            <person name="Cowan T.M."/>
            <person name="Smanski M.J."/>
            <person name="Chevrette M.G."/>
            <person name="De Carvalho L.P.S."/>
            <person name="Shen B."/>
        </authorList>
    </citation>
    <scope>NUCLEOTIDE SEQUENCE [LARGE SCALE GENOMIC DNA]</scope>
    <source>
        <strain evidence="2 3">NPDC000234</strain>
    </source>
</reference>
<sequence length="240" mass="25447">MSVPVTLSRRYLSGHDCGRAGWGRGGHVQSAVEVLDGKGFNVVTIVLAVVALILGGISTYYARKALFPPKRQLSYLLGSATALVNQAGLQAGDGAIEVRRNGVLLTDPYLAVVEIKNSGRHAIASEQFDRGRPLELDLNVPIVELMGAHAGDHGSVMDACAVSATFVSFGPELIRRSQEITFTLLTEGNPDLDVRDYFVDVKMRKAGTDGPRARVMRFIVEASATGSGAAAAAVLARVLS</sequence>
<keyword evidence="3" id="KW-1185">Reference proteome</keyword>
<keyword evidence="1" id="KW-1133">Transmembrane helix</keyword>
<dbReference type="RefSeq" id="WP_350782744.1">
    <property type="nucleotide sequence ID" value="NZ_JBEPEK010000133.1"/>
</dbReference>
<feature type="transmembrane region" description="Helical" evidence="1">
    <location>
        <begin position="40"/>
        <end position="62"/>
    </location>
</feature>
<dbReference type="Proteomes" id="UP001474181">
    <property type="component" value="Unassembled WGS sequence"/>
</dbReference>
<gene>
    <name evidence="2" type="ORF">ABT404_19890</name>
</gene>
<name>A0ABV1WY63_9ACTN</name>
<organism evidence="2 3">
    <name type="scientific">Streptomyces hyaluromycini</name>
    <dbReference type="NCBI Taxonomy" id="1377993"/>
    <lineage>
        <taxon>Bacteria</taxon>
        <taxon>Bacillati</taxon>
        <taxon>Actinomycetota</taxon>
        <taxon>Actinomycetes</taxon>
        <taxon>Kitasatosporales</taxon>
        <taxon>Streptomycetaceae</taxon>
        <taxon>Streptomyces</taxon>
    </lineage>
</organism>
<evidence type="ECO:0000313" key="3">
    <source>
        <dbReference type="Proteomes" id="UP001474181"/>
    </source>
</evidence>
<evidence type="ECO:0000256" key="1">
    <source>
        <dbReference type="SAM" id="Phobius"/>
    </source>
</evidence>
<evidence type="ECO:0000313" key="2">
    <source>
        <dbReference type="EMBL" id="MER7181712.1"/>
    </source>
</evidence>
<comment type="caution">
    <text evidence="2">The sequence shown here is derived from an EMBL/GenBank/DDBJ whole genome shotgun (WGS) entry which is preliminary data.</text>
</comment>